<keyword evidence="3" id="KW-1185">Reference proteome</keyword>
<reference evidence="2 3" key="1">
    <citation type="journal article" date="2018" name="Nat. Ecol. Evol.">
        <title>Shark genomes provide insights into elasmobranch evolution and the origin of vertebrates.</title>
        <authorList>
            <person name="Hara Y"/>
            <person name="Yamaguchi K"/>
            <person name="Onimaru K"/>
            <person name="Kadota M"/>
            <person name="Koyanagi M"/>
            <person name="Keeley SD"/>
            <person name="Tatsumi K"/>
            <person name="Tanaka K"/>
            <person name="Motone F"/>
            <person name="Kageyama Y"/>
            <person name="Nozu R"/>
            <person name="Adachi N"/>
            <person name="Nishimura O"/>
            <person name="Nakagawa R"/>
            <person name="Tanegashima C"/>
            <person name="Kiyatake I"/>
            <person name="Matsumoto R"/>
            <person name="Murakumo K"/>
            <person name="Nishida K"/>
            <person name="Terakita A"/>
            <person name="Kuratani S"/>
            <person name="Sato K"/>
            <person name="Hyodo S Kuraku.S."/>
        </authorList>
    </citation>
    <scope>NUCLEOTIDE SEQUENCE [LARGE SCALE GENOMIC DNA]</scope>
</reference>
<dbReference type="Proteomes" id="UP000288216">
    <property type="component" value="Unassembled WGS sequence"/>
</dbReference>
<evidence type="ECO:0000313" key="2">
    <source>
        <dbReference type="EMBL" id="GCB61965.1"/>
    </source>
</evidence>
<dbReference type="GO" id="GO:0000801">
    <property type="term" value="C:central element"/>
    <property type="evidence" value="ECO:0007669"/>
    <property type="project" value="InterPro"/>
</dbReference>
<dbReference type="GO" id="GO:0007130">
    <property type="term" value="P:synaptonemal complex assembly"/>
    <property type="evidence" value="ECO:0007669"/>
    <property type="project" value="InterPro"/>
</dbReference>
<dbReference type="OMA" id="GMPTREM"/>
<comment type="caution">
    <text evidence="2">The sequence shown here is derived from an EMBL/GenBank/DDBJ whole genome shotgun (WGS) entry which is preliminary data.</text>
</comment>
<evidence type="ECO:0000256" key="1">
    <source>
        <dbReference type="SAM" id="MobiDB-lite"/>
    </source>
</evidence>
<evidence type="ECO:0008006" key="4">
    <source>
        <dbReference type="Google" id="ProtNLM"/>
    </source>
</evidence>
<dbReference type="OrthoDB" id="6142414at2759"/>
<organism evidence="2 3">
    <name type="scientific">Scyliorhinus torazame</name>
    <name type="common">Cloudy catshark</name>
    <name type="synonym">Catulus torazame</name>
    <dbReference type="NCBI Taxonomy" id="75743"/>
    <lineage>
        <taxon>Eukaryota</taxon>
        <taxon>Metazoa</taxon>
        <taxon>Chordata</taxon>
        <taxon>Craniata</taxon>
        <taxon>Vertebrata</taxon>
        <taxon>Chondrichthyes</taxon>
        <taxon>Elasmobranchii</taxon>
        <taxon>Galeomorphii</taxon>
        <taxon>Galeoidea</taxon>
        <taxon>Carcharhiniformes</taxon>
        <taxon>Scyliorhinidae</taxon>
        <taxon>Scyliorhinus</taxon>
    </lineage>
</organism>
<accession>A0A401NM54</accession>
<dbReference type="EMBL" id="BFAA01001218">
    <property type="protein sequence ID" value="GCB61965.1"/>
    <property type="molecule type" value="Genomic_DNA"/>
</dbReference>
<dbReference type="AlphaFoldDB" id="A0A401NM54"/>
<feature type="region of interest" description="Disordered" evidence="1">
    <location>
        <begin position="17"/>
        <end position="36"/>
    </location>
</feature>
<name>A0A401NM54_SCYTO</name>
<gene>
    <name evidence="2" type="ORF">scyTo_0004178</name>
</gene>
<dbReference type="PANTHER" id="PTHR28398">
    <property type="entry name" value="SYNAPTONEMAL COMPLEX CENTRAL ELEMENT PROTEIN 2"/>
    <property type="match status" value="1"/>
</dbReference>
<feature type="compositionally biased region" description="Polar residues" evidence="1">
    <location>
        <begin position="24"/>
        <end position="36"/>
    </location>
</feature>
<protein>
    <recommendedName>
        <fullName evidence="4">Synaptonemal complex central element protein 2</fullName>
    </recommendedName>
</protein>
<dbReference type="InterPro" id="IPR034609">
    <property type="entry name" value="Syce2"/>
</dbReference>
<proteinExistence type="predicted"/>
<sequence>MNGARCGCAIMMSDKDHDGEQKLASVNESTPQTSGYRQNLYTELDSSNRAESSSLVEVTASSEFEDSTLDFSSKPPNCFAASDSSVDALCERTKLLVNEINKSRIKDHKLMSNFKDTLILKVSEFSKKIEEGLFEIYSNENKLIEDTLQELLGILDKIRCLESELKLTCSAMATVYKDMCTQPEV</sequence>
<dbReference type="PANTHER" id="PTHR28398:SF1">
    <property type="entry name" value="SYNAPTONEMAL COMPLEX CENTRAL ELEMENT PROTEIN 2"/>
    <property type="match status" value="1"/>
</dbReference>
<dbReference type="STRING" id="75743.A0A401NM54"/>
<evidence type="ECO:0000313" key="3">
    <source>
        <dbReference type="Proteomes" id="UP000288216"/>
    </source>
</evidence>